<organism evidence="1">
    <name type="scientific">Apophlaea sinclairii</name>
    <dbReference type="NCBI Taxonomy" id="212746"/>
    <lineage>
        <taxon>Eukaryota</taxon>
        <taxon>Rhodophyta</taxon>
        <taxon>Florideophyceae</taxon>
        <taxon>Hildenbrandiophycidae</taxon>
        <taxon>Hildenbrandiales</taxon>
        <taxon>Hildenbrandiaceae</taxon>
        <taxon>Apophlaea</taxon>
    </lineage>
</organism>
<dbReference type="GeneID" id="29073018"/>
<name>A0A1C9CBN2_9FLOR</name>
<protein>
    <submittedName>
        <fullName evidence="1">Uncharacterized protein</fullName>
    </submittedName>
</protein>
<dbReference type="EMBL" id="KX284716">
    <property type="protein sequence ID" value="AOM65782.1"/>
    <property type="molecule type" value="Genomic_DNA"/>
</dbReference>
<reference evidence="1" key="1">
    <citation type="journal article" date="2016" name="BMC Biol.">
        <title>Parallel evolution of highly conserved plastid genome architecture in red seaweeds and seed plants.</title>
        <authorList>
            <person name="Lee J."/>
            <person name="Cho C.H."/>
            <person name="Park S.I."/>
            <person name="Choi J.W."/>
            <person name="Song H.S."/>
            <person name="West J.A."/>
            <person name="Bhattacharya D."/>
            <person name="Yoon H.S."/>
        </authorList>
    </citation>
    <scope>NUCLEOTIDE SEQUENCE</scope>
</reference>
<proteinExistence type="predicted"/>
<gene>
    <name evidence="1" type="primary">ycf80</name>
    <name evidence="1" type="ORF">Apop_092</name>
</gene>
<keyword evidence="1" id="KW-0934">Plastid</keyword>
<geneLocation type="plastid" evidence="1"/>
<dbReference type="AlphaFoldDB" id="A0A1C9CBN2"/>
<evidence type="ECO:0000313" key="1">
    <source>
        <dbReference type="EMBL" id="AOM65782.1"/>
    </source>
</evidence>
<accession>A0A1C9CBN2</accession>
<sequence>MLLSYFVSANISLQSNNMYKRPFLYNWLEINSKTTKLQKLLLNNIKPVNQLGKSSLNDHYIDNTIIGKILHRYWTEYVYISLETSIFNSVENIVYKNYLSELSIRNNRQKHLFLKKYLVNEKLTISYLHNFGFLNTILSVKYIHKKYVNRVCTALCNLWKNKFTTFCLHSSIAKVLKTHKFPVFVVVNNLNEIVIGEPEHIPKKRNNITKQSIGKNNYQSFYLDTKITQVPSREGYIFISVSDALEYYNYLRSQYPYSFNELKLKIFIGNLQDYYIKNKKLFPVTQFRLLPDLEEVGKLITSYQYNNNIRFSSKQIHNKNYFQGQPIYFIEPVMCTHVDKLTKKVSKRYFPNLLSLKERDYSNIFTTKEDALFAWTKYRHQFDQYLLPKHPKLLVYNLESFLKDCAQQKYQTAEFSTSFYLVPSYHTYCSIKNSRSSENLKFLQLANKSIYIIQLIEVFIKRILWGMLKWYPPVSTYNMYSGENK</sequence>
<dbReference type="RefSeq" id="YP_009296642.1">
    <property type="nucleotide sequence ID" value="NC_031172.1"/>
</dbReference>